<accession>F2D0E6</accession>
<dbReference type="AlphaFoldDB" id="F2D0E6"/>
<evidence type="ECO:0000313" key="1">
    <source>
        <dbReference type="EMBL" id="BAJ88567.1"/>
    </source>
</evidence>
<dbReference type="EMBL" id="AK357353">
    <property type="protein sequence ID" value="BAJ88567.1"/>
    <property type="molecule type" value="mRNA"/>
</dbReference>
<reference evidence="1" key="1">
    <citation type="journal article" date="2011" name="Plant Physiol.">
        <title>Comprehensive sequence analysis of 24,783 barley full-length cDNAs derived from 12 clone libraries.</title>
        <authorList>
            <person name="Matsumoto T."/>
            <person name="Tanaka T."/>
            <person name="Sakai H."/>
            <person name="Amano N."/>
            <person name="Kanamori H."/>
            <person name="Kurita K."/>
            <person name="Kikuta A."/>
            <person name="Kamiya K."/>
            <person name="Yamamoto M."/>
            <person name="Ikawa H."/>
            <person name="Fujii N."/>
            <person name="Hori K."/>
            <person name="Itoh T."/>
            <person name="Sato K."/>
        </authorList>
    </citation>
    <scope>NUCLEOTIDE SEQUENCE</scope>
    <source>
        <tissue evidence="1">Shoot</tissue>
    </source>
</reference>
<name>F2D0E6_HORVV</name>
<organism evidence="1">
    <name type="scientific">Hordeum vulgare subsp. vulgare</name>
    <name type="common">Domesticated barley</name>
    <dbReference type="NCBI Taxonomy" id="112509"/>
    <lineage>
        <taxon>Eukaryota</taxon>
        <taxon>Viridiplantae</taxon>
        <taxon>Streptophyta</taxon>
        <taxon>Embryophyta</taxon>
        <taxon>Tracheophyta</taxon>
        <taxon>Spermatophyta</taxon>
        <taxon>Magnoliopsida</taxon>
        <taxon>Liliopsida</taxon>
        <taxon>Poales</taxon>
        <taxon>Poaceae</taxon>
        <taxon>BOP clade</taxon>
        <taxon>Pooideae</taxon>
        <taxon>Triticodae</taxon>
        <taxon>Triticeae</taxon>
        <taxon>Hordeinae</taxon>
        <taxon>Hordeum</taxon>
    </lineage>
</organism>
<sequence>MGWVQSWLLMERFSINRYTDV</sequence>
<proteinExistence type="evidence at transcript level"/>
<protein>
    <submittedName>
        <fullName evidence="1">Predicted protein</fullName>
    </submittedName>
</protein>